<dbReference type="AlphaFoldDB" id="A0A915IMQ7"/>
<evidence type="ECO:0000313" key="2">
    <source>
        <dbReference type="WBParaSite" id="nRc.2.0.1.t15457-RA"/>
    </source>
</evidence>
<name>A0A915IMQ7_ROMCU</name>
<proteinExistence type="predicted"/>
<reference evidence="2" key="1">
    <citation type="submission" date="2022-11" db="UniProtKB">
        <authorList>
            <consortium name="WormBaseParasite"/>
        </authorList>
    </citation>
    <scope>IDENTIFICATION</scope>
</reference>
<evidence type="ECO:0000313" key="1">
    <source>
        <dbReference type="Proteomes" id="UP000887565"/>
    </source>
</evidence>
<sequence length="59" mass="6758">MEASSKMILQNFASEVPILVLSRKCLIWQLTVIGTVDCVTTWRPSLLDALYFTLAPMRW</sequence>
<organism evidence="1 2">
    <name type="scientific">Romanomermis culicivorax</name>
    <name type="common">Nematode worm</name>
    <dbReference type="NCBI Taxonomy" id="13658"/>
    <lineage>
        <taxon>Eukaryota</taxon>
        <taxon>Metazoa</taxon>
        <taxon>Ecdysozoa</taxon>
        <taxon>Nematoda</taxon>
        <taxon>Enoplea</taxon>
        <taxon>Dorylaimia</taxon>
        <taxon>Mermithida</taxon>
        <taxon>Mermithoidea</taxon>
        <taxon>Mermithidae</taxon>
        <taxon>Romanomermis</taxon>
    </lineage>
</organism>
<keyword evidence="1" id="KW-1185">Reference proteome</keyword>
<dbReference type="WBParaSite" id="nRc.2.0.1.t15457-RA">
    <property type="protein sequence ID" value="nRc.2.0.1.t15457-RA"/>
    <property type="gene ID" value="nRc.2.0.1.g15457"/>
</dbReference>
<dbReference type="Proteomes" id="UP000887565">
    <property type="component" value="Unplaced"/>
</dbReference>
<accession>A0A915IMQ7</accession>
<protein>
    <submittedName>
        <fullName evidence="2">Uncharacterized protein</fullName>
    </submittedName>
</protein>